<dbReference type="EMBL" id="JASBWU010000036">
    <property type="protein sequence ID" value="KAJ9110719.1"/>
    <property type="molecule type" value="Genomic_DNA"/>
</dbReference>
<protein>
    <submittedName>
        <fullName evidence="1">Uncharacterized protein</fullName>
    </submittedName>
</protein>
<keyword evidence="2" id="KW-1185">Reference proteome</keyword>
<reference evidence="1" key="1">
    <citation type="submission" date="2023-04" db="EMBL/GenBank/DDBJ databases">
        <title>Draft Genome sequencing of Naganishia species isolated from polar environments using Oxford Nanopore Technology.</title>
        <authorList>
            <person name="Leo P."/>
            <person name="Venkateswaran K."/>
        </authorList>
    </citation>
    <scope>NUCLEOTIDE SEQUENCE</scope>
    <source>
        <strain evidence="1">MNA-CCFEE 5425</strain>
    </source>
</reference>
<proteinExistence type="predicted"/>
<evidence type="ECO:0000313" key="1">
    <source>
        <dbReference type="EMBL" id="KAJ9110719.1"/>
    </source>
</evidence>
<sequence length="778" mass="87652">MYASLPLDAQLAVTLWDIESPGKAAPVGGSTLQLFTEKGQVLNSSPPRGQQRCYLHPGIKADPSVDSKTPSDVDQGDELGRLLKLVKDYERGDMPRVEWLDVMAFRQIEKIQAREVERTDKLFLYIDLPRFDFPVVFAEQEASLPLPPQPHPNLLGATVPSPLPPNFLATDPHLWRIFDPETIRVRADGEGNPVEAKYRRLARSHRTGRGDRELKPGPEMRDLLNDLFRQPPTYDLSPEDKDIIWRYRFSLHTFKRSLTKFLKSVTWSDAAEARQAVEVLLPLWTEVGMDDALEMLGPGFEDGRVRAFAVQQLARADDEELQLYLLQLVQALKFEVKSVQLRKTGDQPVRPHRSRASSGTSSRTAKAISEEDSGLAEFLIERAAKNAVLGTIFHWYLMVECEDKVVGKMYARVAFQFMQRLVELDDGSERRDTLKRQGELIALLSAKARELRASKDPRPRKIDKLRAYIADTKHGLGTLASPLTLPLSPSVKVTGIDASRSSVFKSNLLPMLLWFETEDSDYPIIFKNGDDLRQDQLVIQLFTLMDRLLRKENLDLKLSPYAVLATGTTEGMVQFVPSKSLAAIMGEYGSLLNYLKVDHANEGAIGTLGVEPAVLDTFIRSCAGYSVITYILGVGDRHLDNLMLAPDGHFFHVDFGYILGRDPKPFPPPVKVCREMVDAMGGPSSPHYNRFKSLCYTAFIGLRKNANLILNLIALMVDANIQDIRLEPDKAVLKVQEKFMLDIPEEDAIKHLEVLLNDTSYLTLMFDKVHTLAQYLRE</sequence>
<gene>
    <name evidence="1" type="ORF">QFC22_006697</name>
</gene>
<name>A0ACC2WHN3_9TREE</name>
<comment type="caution">
    <text evidence="1">The sequence shown here is derived from an EMBL/GenBank/DDBJ whole genome shotgun (WGS) entry which is preliminary data.</text>
</comment>
<evidence type="ECO:0000313" key="2">
    <source>
        <dbReference type="Proteomes" id="UP001243375"/>
    </source>
</evidence>
<organism evidence="1 2">
    <name type="scientific">Naganishia vaughanmartiniae</name>
    <dbReference type="NCBI Taxonomy" id="1424756"/>
    <lineage>
        <taxon>Eukaryota</taxon>
        <taxon>Fungi</taxon>
        <taxon>Dikarya</taxon>
        <taxon>Basidiomycota</taxon>
        <taxon>Agaricomycotina</taxon>
        <taxon>Tremellomycetes</taxon>
        <taxon>Filobasidiales</taxon>
        <taxon>Filobasidiaceae</taxon>
        <taxon>Naganishia</taxon>
    </lineage>
</organism>
<dbReference type="Proteomes" id="UP001243375">
    <property type="component" value="Unassembled WGS sequence"/>
</dbReference>
<accession>A0ACC2WHN3</accession>